<dbReference type="InterPro" id="IPR011055">
    <property type="entry name" value="Dup_hybrid_motif"/>
</dbReference>
<dbReference type="PANTHER" id="PTHR21666:SF270">
    <property type="entry name" value="MUREIN HYDROLASE ACTIVATOR ENVC"/>
    <property type="match status" value="1"/>
</dbReference>
<dbReference type="Gene3D" id="2.70.70.10">
    <property type="entry name" value="Glucose Permease (Domain IIA)"/>
    <property type="match status" value="1"/>
</dbReference>
<name>A0ABT4H8I2_PAEAL</name>
<organism evidence="4 5">
    <name type="scientific">Paenibacillus alvei</name>
    <name type="common">Bacillus alvei</name>
    <dbReference type="NCBI Taxonomy" id="44250"/>
    <lineage>
        <taxon>Bacteria</taxon>
        <taxon>Bacillati</taxon>
        <taxon>Bacillota</taxon>
        <taxon>Bacilli</taxon>
        <taxon>Bacillales</taxon>
        <taxon>Paenibacillaceae</taxon>
        <taxon>Paenibacillus</taxon>
    </lineage>
</organism>
<feature type="domain" description="Transglycosylase SLT" evidence="3">
    <location>
        <begin position="158"/>
        <end position="196"/>
    </location>
</feature>
<feature type="domain" description="M23ase beta-sheet core" evidence="2">
    <location>
        <begin position="260"/>
        <end position="357"/>
    </location>
</feature>
<dbReference type="GeneID" id="94492203"/>
<dbReference type="InterPro" id="IPR031304">
    <property type="entry name" value="SLT_2"/>
</dbReference>
<dbReference type="SUPFAM" id="SSF53955">
    <property type="entry name" value="Lysozyme-like"/>
    <property type="match status" value="1"/>
</dbReference>
<evidence type="ECO:0000256" key="1">
    <source>
        <dbReference type="SAM" id="Phobius"/>
    </source>
</evidence>
<dbReference type="Pfam" id="PF01551">
    <property type="entry name" value="Peptidase_M23"/>
    <property type="match status" value="1"/>
</dbReference>
<proteinExistence type="predicted"/>
<dbReference type="Gene3D" id="1.10.530.10">
    <property type="match status" value="1"/>
</dbReference>
<dbReference type="InterPro" id="IPR023346">
    <property type="entry name" value="Lysozyme-like_dom_sf"/>
</dbReference>
<dbReference type="Pfam" id="PF13406">
    <property type="entry name" value="SLT_2"/>
    <property type="match status" value="1"/>
</dbReference>
<evidence type="ECO:0000313" key="4">
    <source>
        <dbReference type="EMBL" id="MCY9764919.1"/>
    </source>
</evidence>
<evidence type="ECO:0000259" key="3">
    <source>
        <dbReference type="Pfam" id="PF13406"/>
    </source>
</evidence>
<gene>
    <name evidence="4" type="ORF">M5X12_30960</name>
</gene>
<comment type="caution">
    <text evidence="4">The sequence shown here is derived from an EMBL/GenBank/DDBJ whole genome shotgun (WGS) entry which is preliminary data.</text>
</comment>
<evidence type="ECO:0000259" key="2">
    <source>
        <dbReference type="Pfam" id="PF01551"/>
    </source>
</evidence>
<dbReference type="RefSeq" id="WP_005552021.1">
    <property type="nucleotide sequence ID" value="NZ_JAMDLX010000076.1"/>
</dbReference>
<feature type="transmembrane region" description="Helical" evidence="1">
    <location>
        <begin position="31"/>
        <end position="53"/>
    </location>
</feature>
<reference evidence="4 5" key="1">
    <citation type="submission" date="2022-05" db="EMBL/GenBank/DDBJ databases">
        <title>Genome Sequencing of Bee-Associated Microbes.</title>
        <authorList>
            <person name="Dunlap C."/>
        </authorList>
    </citation>
    <scope>NUCLEOTIDE SEQUENCE [LARGE SCALE GENOMIC DNA]</scope>
    <source>
        <strain evidence="4 5">NRRL B-04010</strain>
    </source>
</reference>
<keyword evidence="1" id="KW-0812">Transmembrane</keyword>
<dbReference type="CDD" id="cd12797">
    <property type="entry name" value="M23_peptidase"/>
    <property type="match status" value="1"/>
</dbReference>
<dbReference type="Proteomes" id="UP001527181">
    <property type="component" value="Unassembled WGS sequence"/>
</dbReference>
<dbReference type="EMBL" id="JAMDNP010000134">
    <property type="protein sequence ID" value="MCY9764919.1"/>
    <property type="molecule type" value="Genomic_DNA"/>
</dbReference>
<sequence length="371" mass="40037">MEEHSQVSNEESVAANDLAKQVLRKAIGTKIAISMGVVGFLLVVAIIMIYLMLISTLGKGTVGDSMPQSTYGQKVIPSAFIPVYLEAEERFRVPWSILAAIHKVETDFSRDLSRSAVGAIGHMQFMKRSWIGWSYPGGTALGDLDIPDYILTDPIMIEKYGGYGVDGDGDGKADPMNLKDAIFSAANYLAKHGAAEGLYEESIYAYNHSKFYVQQVMDLATRFVDGIPTGSVPVVIDDTAWPLPDGMYITSGYGTRWGKLHKGLDMAAAGNTSGKKIVAFAPGKVIYSGLRGSYGYAVIIEHGKGVQTLYAHMIRKGIAVGTKVQAGTVIGNAGNTGNSLGAHLHFEVHINGKPVDPIEYVRKFNPNILDN</sequence>
<dbReference type="SUPFAM" id="SSF51261">
    <property type="entry name" value="Duplicated hybrid motif"/>
    <property type="match status" value="1"/>
</dbReference>
<keyword evidence="1" id="KW-1133">Transmembrane helix</keyword>
<protein>
    <submittedName>
        <fullName evidence="4">Peptidoglycan DD-metalloendopeptidase family protein</fullName>
    </submittedName>
</protein>
<dbReference type="PANTHER" id="PTHR21666">
    <property type="entry name" value="PEPTIDASE-RELATED"/>
    <property type="match status" value="1"/>
</dbReference>
<keyword evidence="5" id="KW-1185">Reference proteome</keyword>
<dbReference type="InterPro" id="IPR016047">
    <property type="entry name" value="M23ase_b-sheet_dom"/>
</dbReference>
<evidence type="ECO:0000313" key="5">
    <source>
        <dbReference type="Proteomes" id="UP001527181"/>
    </source>
</evidence>
<dbReference type="CDD" id="cd13399">
    <property type="entry name" value="Slt35-like"/>
    <property type="match status" value="1"/>
</dbReference>
<keyword evidence="1" id="KW-0472">Membrane</keyword>
<dbReference type="InterPro" id="IPR050570">
    <property type="entry name" value="Cell_wall_metabolism_enzyme"/>
</dbReference>
<accession>A0ABT4H8I2</accession>